<evidence type="ECO:0000256" key="1">
    <source>
        <dbReference type="ARBA" id="ARBA00039658"/>
    </source>
</evidence>
<proteinExistence type="predicted"/>
<reference evidence="4" key="1">
    <citation type="journal article" date="2022" name="bioRxiv">
        <title>Sequencing and chromosome-scale assembly of the giantPleurodeles waltlgenome.</title>
        <authorList>
            <person name="Brown T."/>
            <person name="Elewa A."/>
            <person name="Iarovenko S."/>
            <person name="Subramanian E."/>
            <person name="Araus A.J."/>
            <person name="Petzold A."/>
            <person name="Susuki M."/>
            <person name="Suzuki K.-i.T."/>
            <person name="Hayashi T."/>
            <person name="Toyoda A."/>
            <person name="Oliveira C."/>
            <person name="Osipova E."/>
            <person name="Leigh N.D."/>
            <person name="Simon A."/>
            <person name="Yun M.H."/>
        </authorList>
    </citation>
    <scope>NUCLEOTIDE SEQUENCE</scope>
    <source>
        <strain evidence="4">20211129_DDA</strain>
        <tissue evidence="4">Liver</tissue>
    </source>
</reference>
<evidence type="ECO:0000313" key="5">
    <source>
        <dbReference type="Proteomes" id="UP001066276"/>
    </source>
</evidence>
<gene>
    <name evidence="4" type="ORF">NDU88_000302</name>
</gene>
<dbReference type="Gene3D" id="1.10.340.70">
    <property type="match status" value="1"/>
</dbReference>
<sequence length="285" mass="32364">MMWHMLRRIDERHPSSLLKLACNPCFQLNTLFLLRREPLWRNPAKPRRPASGPQGKPRSGSRVTAPAAALFSGRVPYLERGRARDPELGRGPRCAQRARSSDEGNEATEDFVQMIVHKVYPKALTAKEIKEAKEKDESIARMKGALAQRQWQHFLDRSRSLMQVEQTTRNLLRRSKNELSEKKEGLLLSSRQIVMPLSLWARVIVQAHQGHQAVVKTKARLCRKDWFPKMDTQVVERVSSCHSCAITSADSPPALVLTEEPSLKPWAKSALTLEVSRMGASQWCS</sequence>
<dbReference type="EMBL" id="JANPWB010000006">
    <property type="protein sequence ID" value="KAJ1175011.1"/>
    <property type="molecule type" value="Genomic_DNA"/>
</dbReference>
<dbReference type="Proteomes" id="UP001066276">
    <property type="component" value="Chromosome 3_2"/>
</dbReference>
<dbReference type="InterPro" id="IPR041588">
    <property type="entry name" value="Integrase_H2C2"/>
</dbReference>
<dbReference type="PANTHER" id="PTHR37984:SF11">
    <property type="entry name" value="INTEGRASE CATALYTIC DOMAIN-CONTAINING PROTEIN"/>
    <property type="match status" value="1"/>
</dbReference>
<protein>
    <recommendedName>
        <fullName evidence="1">Gypsy retrotransposon integrase-like protein 1</fullName>
    </recommendedName>
</protein>
<accession>A0AAV7TFD2</accession>
<dbReference type="InterPro" id="IPR050951">
    <property type="entry name" value="Retrovirus_Pol_polyprotein"/>
</dbReference>
<name>A0AAV7TFD2_PLEWA</name>
<feature type="region of interest" description="Disordered" evidence="2">
    <location>
        <begin position="81"/>
        <end position="106"/>
    </location>
</feature>
<evidence type="ECO:0000256" key="2">
    <source>
        <dbReference type="SAM" id="MobiDB-lite"/>
    </source>
</evidence>
<evidence type="ECO:0000259" key="3">
    <source>
        <dbReference type="Pfam" id="PF17921"/>
    </source>
</evidence>
<keyword evidence="5" id="KW-1185">Reference proteome</keyword>
<dbReference type="Pfam" id="PF17921">
    <property type="entry name" value="Integrase_H2C2"/>
    <property type="match status" value="1"/>
</dbReference>
<dbReference type="AlphaFoldDB" id="A0AAV7TFD2"/>
<evidence type="ECO:0000313" key="4">
    <source>
        <dbReference type="EMBL" id="KAJ1175011.1"/>
    </source>
</evidence>
<feature type="compositionally biased region" description="Basic and acidic residues" evidence="2">
    <location>
        <begin position="81"/>
        <end position="90"/>
    </location>
</feature>
<feature type="domain" description="Integrase zinc-binding" evidence="3">
    <location>
        <begin position="196"/>
        <end position="247"/>
    </location>
</feature>
<dbReference type="PANTHER" id="PTHR37984">
    <property type="entry name" value="PROTEIN CBG26694"/>
    <property type="match status" value="1"/>
</dbReference>
<feature type="region of interest" description="Disordered" evidence="2">
    <location>
        <begin position="42"/>
        <end position="65"/>
    </location>
</feature>
<comment type="caution">
    <text evidence="4">The sequence shown here is derived from an EMBL/GenBank/DDBJ whole genome shotgun (WGS) entry which is preliminary data.</text>
</comment>
<organism evidence="4 5">
    <name type="scientific">Pleurodeles waltl</name>
    <name type="common">Iberian ribbed newt</name>
    <dbReference type="NCBI Taxonomy" id="8319"/>
    <lineage>
        <taxon>Eukaryota</taxon>
        <taxon>Metazoa</taxon>
        <taxon>Chordata</taxon>
        <taxon>Craniata</taxon>
        <taxon>Vertebrata</taxon>
        <taxon>Euteleostomi</taxon>
        <taxon>Amphibia</taxon>
        <taxon>Batrachia</taxon>
        <taxon>Caudata</taxon>
        <taxon>Salamandroidea</taxon>
        <taxon>Salamandridae</taxon>
        <taxon>Pleurodelinae</taxon>
        <taxon>Pleurodeles</taxon>
    </lineage>
</organism>